<accession>A0ABY7DPE3</accession>
<reference evidence="2" key="1">
    <citation type="submission" date="2022-11" db="EMBL/GenBank/DDBJ databases">
        <title>Centuries of genome instability and evolution in soft-shell clam transmissible cancer (bioRxiv).</title>
        <authorList>
            <person name="Hart S.F.M."/>
            <person name="Yonemitsu M.A."/>
            <person name="Giersch R.M."/>
            <person name="Beal B.F."/>
            <person name="Arriagada G."/>
            <person name="Davis B.W."/>
            <person name="Ostrander E.A."/>
            <person name="Goff S.P."/>
            <person name="Metzger M.J."/>
        </authorList>
    </citation>
    <scope>NUCLEOTIDE SEQUENCE</scope>
    <source>
        <strain evidence="2">MELC-2E11</strain>
        <tissue evidence="2">Siphon/mantle</tissue>
    </source>
</reference>
<protein>
    <submittedName>
        <fullName evidence="2">P2RX7-like protein</fullName>
    </submittedName>
</protein>
<name>A0ABY7DPE3_MYAAR</name>
<gene>
    <name evidence="2" type="ORF">MAR_023159</name>
</gene>
<feature type="domain" description="P2X purinoreceptor 7 intracellular" evidence="1">
    <location>
        <begin position="34"/>
        <end position="167"/>
    </location>
</feature>
<keyword evidence="3" id="KW-1185">Reference proteome</keyword>
<evidence type="ECO:0000313" key="2">
    <source>
        <dbReference type="EMBL" id="WAQ98786.1"/>
    </source>
</evidence>
<dbReference type="PANTHER" id="PTHR36981:SF3">
    <property type="entry name" value="UBIQUITIN-LIKE PROTEASE FAMILY PROFILE DOMAIN-CONTAINING PROTEIN"/>
    <property type="match status" value="1"/>
</dbReference>
<dbReference type="Proteomes" id="UP001164746">
    <property type="component" value="Chromosome 3"/>
</dbReference>
<sequence>MNDLIDKLTEAEAKTLLKTLETKRPTIILDAYNSIKRTDPEPDRPSAEVQGWCKCTHCPEMDRELDRVCCNMRPEHCISLRTEMSLVTDTLVLNIQGPMNKGIYVHDAALEQTQDELNQKLRQGAYRQCNLWIHGHLGPRIRKNVPACCVQVIRDKFPDSAGKYTGFIPLE</sequence>
<dbReference type="Pfam" id="PF20478">
    <property type="entry name" value="P2RX7_C"/>
    <property type="match status" value="1"/>
</dbReference>
<evidence type="ECO:0000313" key="3">
    <source>
        <dbReference type="Proteomes" id="UP001164746"/>
    </source>
</evidence>
<dbReference type="InterPro" id="IPR046815">
    <property type="entry name" value="P2RX7_C"/>
</dbReference>
<proteinExistence type="predicted"/>
<dbReference type="EMBL" id="CP111014">
    <property type="protein sequence ID" value="WAQ98786.1"/>
    <property type="molecule type" value="Genomic_DNA"/>
</dbReference>
<dbReference type="PANTHER" id="PTHR36981">
    <property type="entry name" value="ZGC:195170"/>
    <property type="match status" value="1"/>
</dbReference>
<organism evidence="2 3">
    <name type="scientific">Mya arenaria</name>
    <name type="common">Soft-shell clam</name>
    <dbReference type="NCBI Taxonomy" id="6604"/>
    <lineage>
        <taxon>Eukaryota</taxon>
        <taxon>Metazoa</taxon>
        <taxon>Spiralia</taxon>
        <taxon>Lophotrochozoa</taxon>
        <taxon>Mollusca</taxon>
        <taxon>Bivalvia</taxon>
        <taxon>Autobranchia</taxon>
        <taxon>Heteroconchia</taxon>
        <taxon>Euheterodonta</taxon>
        <taxon>Imparidentia</taxon>
        <taxon>Neoheterodontei</taxon>
        <taxon>Myida</taxon>
        <taxon>Myoidea</taxon>
        <taxon>Myidae</taxon>
        <taxon>Mya</taxon>
    </lineage>
</organism>
<evidence type="ECO:0000259" key="1">
    <source>
        <dbReference type="Pfam" id="PF20478"/>
    </source>
</evidence>